<organism evidence="2 3">
    <name type="scientific">Clostridium felsineum</name>
    <dbReference type="NCBI Taxonomy" id="36839"/>
    <lineage>
        <taxon>Bacteria</taxon>
        <taxon>Bacillati</taxon>
        <taxon>Bacillota</taxon>
        <taxon>Clostridia</taxon>
        <taxon>Eubacteriales</taxon>
        <taxon>Clostridiaceae</taxon>
        <taxon>Clostridium</taxon>
    </lineage>
</organism>
<evidence type="ECO:0000259" key="1">
    <source>
        <dbReference type="Pfam" id="PF03734"/>
    </source>
</evidence>
<dbReference type="GO" id="GO:0016740">
    <property type="term" value="F:transferase activity"/>
    <property type="evidence" value="ECO:0007669"/>
    <property type="project" value="InterPro"/>
</dbReference>
<dbReference type="InterPro" id="IPR005490">
    <property type="entry name" value="LD_TPept_cat_dom"/>
</dbReference>
<dbReference type="KEGG" id="crw:CROST_000910"/>
<dbReference type="PANTHER" id="PTHR38589:SF1">
    <property type="entry name" value="BLR0621 PROTEIN"/>
    <property type="match status" value="1"/>
</dbReference>
<sequence>MKSKFMTPISTFTALCFICTCFIYFVSYLGNTTLAAEIKSTSLDLNHSSKHQNKIPDKLPLGNSKQAIIVTTPTESSVNMVLNAYEKTGHTWHLKFTTNGVVGLKGISLNKKEGDLKTPEGIFGFLFEFGSAPSPGTKMEYRQTHPGDYWSSVPTQEEYNTWVTYNGDPEIRFGHGNYENLYTTSVYKYAAALDYDYGVNKVIGNGSAIFFHIESASGNGTAGCIAIPEAPLVQILKWMNPNKAPKIAIGTPAYFDTF</sequence>
<dbReference type="PANTHER" id="PTHR38589">
    <property type="entry name" value="BLR0621 PROTEIN"/>
    <property type="match status" value="1"/>
</dbReference>
<gene>
    <name evidence="2" type="ORF">CROST_000910</name>
</gene>
<evidence type="ECO:0000313" key="2">
    <source>
        <dbReference type="EMBL" id="URZ09420.1"/>
    </source>
</evidence>
<dbReference type="AlphaFoldDB" id="A0A1S8L191"/>
<dbReference type="RefSeq" id="WP_242950832.1">
    <property type="nucleotide sequence ID" value="NZ_CP096983.1"/>
</dbReference>
<evidence type="ECO:0000313" key="3">
    <source>
        <dbReference type="Proteomes" id="UP000190951"/>
    </source>
</evidence>
<name>A0A1S8L191_9CLOT</name>
<dbReference type="Proteomes" id="UP000190951">
    <property type="component" value="Chromosome"/>
</dbReference>
<proteinExistence type="predicted"/>
<dbReference type="Pfam" id="PF03734">
    <property type="entry name" value="YkuD"/>
    <property type="match status" value="1"/>
</dbReference>
<feature type="domain" description="L,D-TPase catalytic" evidence="1">
    <location>
        <begin position="83"/>
        <end position="242"/>
    </location>
</feature>
<dbReference type="EMBL" id="CP096983">
    <property type="protein sequence ID" value="URZ09420.1"/>
    <property type="molecule type" value="Genomic_DNA"/>
</dbReference>
<reference evidence="2 3" key="1">
    <citation type="submission" date="2022-04" db="EMBL/GenBank/DDBJ databases">
        <title>Genome sequence of C. roseum typestrain.</title>
        <authorList>
            <person name="Poehlein A."/>
            <person name="Schoch T."/>
            <person name="Duerre P."/>
            <person name="Daniel R."/>
        </authorList>
    </citation>
    <scope>NUCLEOTIDE SEQUENCE [LARGE SCALE GENOMIC DNA]</scope>
    <source>
        <strain evidence="2 3">DSM 7320</strain>
    </source>
</reference>
<keyword evidence="3" id="KW-1185">Reference proteome</keyword>
<accession>A0A1S8L191</accession>
<protein>
    <recommendedName>
        <fullName evidence="1">L,D-TPase catalytic domain-containing protein</fullName>
    </recommendedName>
</protein>
<dbReference type="STRING" id="84029.CROST_32620"/>